<dbReference type="Proteomes" id="UP000782475">
    <property type="component" value="Unassembled WGS sequence"/>
</dbReference>
<proteinExistence type="predicted"/>
<name>A0ACC5VEV1_STUCH</name>
<reference evidence="1 2" key="1">
    <citation type="journal article" date="2021" name="Appl. Microbiol. Biotechnol.">
        <title>Biotechnological applications of marine bacteria in bioremediation of environments polluted with hydrocarbons and plastics.</title>
        <authorList>
            <person name="Muriel-Millan L.F."/>
            <person name="Millan-Lopez S."/>
            <person name="Pardo-Lopez L."/>
        </authorList>
    </citation>
    <scope>NUCLEOTIDE SEQUENCE [LARGE SCALE GENOMIC DNA]</scope>
    <source>
        <strain evidence="1 2">GOM4</strain>
    </source>
</reference>
<dbReference type="EMBL" id="JAHHFP010000011">
    <property type="protein sequence ID" value="MBX7271096.1"/>
    <property type="molecule type" value="Genomic_DNA"/>
</dbReference>
<organism evidence="1 2">
    <name type="scientific">Stutzerimonas chloritidismutans</name>
    <name type="common">Pseudomonas chloritidismutans</name>
    <dbReference type="NCBI Taxonomy" id="203192"/>
    <lineage>
        <taxon>Bacteria</taxon>
        <taxon>Pseudomonadati</taxon>
        <taxon>Pseudomonadota</taxon>
        <taxon>Gammaproteobacteria</taxon>
        <taxon>Pseudomonadales</taxon>
        <taxon>Pseudomonadaceae</taxon>
        <taxon>Stutzerimonas</taxon>
    </lineage>
</organism>
<evidence type="ECO:0000313" key="1">
    <source>
        <dbReference type="EMBL" id="MBX7271096.1"/>
    </source>
</evidence>
<keyword evidence="2" id="KW-1185">Reference proteome</keyword>
<gene>
    <name evidence="1" type="ORF">KJJ99_04700</name>
</gene>
<protein>
    <submittedName>
        <fullName evidence="1">DUF3310 domain-containing protein</fullName>
    </submittedName>
</protein>
<comment type="caution">
    <text evidence="1">The sequence shown here is derived from an EMBL/GenBank/DDBJ whole genome shotgun (WGS) entry which is preliminary data.</text>
</comment>
<sequence>MVNHPPHYTGHPSGVECIEVAELLPFTLGNAFKYVFRHGQKGGLEDLRKAHWYLDRIEPGATPLYVAEENLLVAGELARRIAAHESYLIGGCLVAIALAEVEHARELLGHLLSAA</sequence>
<accession>A0ACC5VEV1</accession>
<evidence type="ECO:0000313" key="2">
    <source>
        <dbReference type="Proteomes" id="UP000782475"/>
    </source>
</evidence>